<protein>
    <submittedName>
        <fullName evidence="3">5778_t:CDS:1</fullName>
    </submittedName>
</protein>
<name>A0A9N9NVC7_9GLOM</name>
<dbReference type="FunFam" id="1.20.1260.60:FF:000002">
    <property type="entry name" value="Vacuolar protein sorting-associated protein IST1"/>
    <property type="match status" value="1"/>
</dbReference>
<accession>A0A9N9NVC7</accession>
<evidence type="ECO:0000313" key="4">
    <source>
        <dbReference type="Proteomes" id="UP000789342"/>
    </source>
</evidence>
<sequence>VQLKLAINRLKLMQQKKNSLNKEARKEIAALLENKKEESARIRVEGIIREDYYIEAMEMLELYCELLMARFGLLEQMKNCDPSISEAVHTLIYAAPRSEIKELNLVRDQLIAKFGKEFAMNAIDNKNDCVNEKLITKLMFTAADPFLVNRYLEEIAKSYNINWKLSENADDSFFLVSNNKLEPYTALPDMGLLMSLNDDGDDSKEKSHS</sequence>
<feature type="non-terminal residue" evidence="3">
    <location>
        <position position="1"/>
    </location>
</feature>
<dbReference type="GO" id="GO:0015031">
    <property type="term" value="P:protein transport"/>
    <property type="evidence" value="ECO:0007669"/>
    <property type="project" value="InterPro"/>
</dbReference>
<dbReference type="InterPro" id="IPR042277">
    <property type="entry name" value="IST1-like"/>
</dbReference>
<dbReference type="InterPro" id="IPR005061">
    <property type="entry name" value="Ist1"/>
</dbReference>
<gene>
    <name evidence="3" type="ORF">AMORRO_LOCUS16381</name>
</gene>
<dbReference type="PANTHER" id="PTHR12161">
    <property type="entry name" value="IST1 FAMILY MEMBER"/>
    <property type="match status" value="1"/>
</dbReference>
<proteinExistence type="inferred from homology"/>
<dbReference type="Gene3D" id="1.20.1260.60">
    <property type="entry name" value="Vacuolar protein sorting-associated protein Ist1"/>
    <property type="match status" value="1"/>
</dbReference>
<dbReference type="OrthoDB" id="29853at2759"/>
<dbReference type="AlphaFoldDB" id="A0A9N9NVC7"/>
<reference evidence="3" key="1">
    <citation type="submission" date="2021-06" db="EMBL/GenBank/DDBJ databases">
        <authorList>
            <person name="Kallberg Y."/>
            <person name="Tangrot J."/>
            <person name="Rosling A."/>
        </authorList>
    </citation>
    <scope>NUCLEOTIDE SEQUENCE</scope>
    <source>
        <strain evidence="3">CL551</strain>
    </source>
</reference>
<evidence type="ECO:0000256" key="2">
    <source>
        <dbReference type="SAM" id="Coils"/>
    </source>
</evidence>
<feature type="coiled-coil region" evidence="2">
    <location>
        <begin position="3"/>
        <end position="41"/>
    </location>
</feature>
<dbReference type="EMBL" id="CAJVPV010044482">
    <property type="protein sequence ID" value="CAG8767548.1"/>
    <property type="molecule type" value="Genomic_DNA"/>
</dbReference>
<keyword evidence="2" id="KW-0175">Coiled coil</keyword>
<keyword evidence="4" id="KW-1185">Reference proteome</keyword>
<dbReference type="Pfam" id="PF03398">
    <property type="entry name" value="Ist1"/>
    <property type="match status" value="1"/>
</dbReference>
<comment type="similarity">
    <text evidence="1">Belongs to the IST1 family.</text>
</comment>
<evidence type="ECO:0000313" key="3">
    <source>
        <dbReference type="EMBL" id="CAG8767548.1"/>
    </source>
</evidence>
<organism evidence="3 4">
    <name type="scientific">Acaulospora morrowiae</name>
    <dbReference type="NCBI Taxonomy" id="94023"/>
    <lineage>
        <taxon>Eukaryota</taxon>
        <taxon>Fungi</taxon>
        <taxon>Fungi incertae sedis</taxon>
        <taxon>Mucoromycota</taxon>
        <taxon>Glomeromycotina</taxon>
        <taxon>Glomeromycetes</taxon>
        <taxon>Diversisporales</taxon>
        <taxon>Acaulosporaceae</taxon>
        <taxon>Acaulospora</taxon>
    </lineage>
</organism>
<dbReference type="Proteomes" id="UP000789342">
    <property type="component" value="Unassembled WGS sequence"/>
</dbReference>
<feature type="non-terminal residue" evidence="3">
    <location>
        <position position="209"/>
    </location>
</feature>
<evidence type="ECO:0000256" key="1">
    <source>
        <dbReference type="ARBA" id="ARBA00005536"/>
    </source>
</evidence>
<comment type="caution">
    <text evidence="3">The sequence shown here is derived from an EMBL/GenBank/DDBJ whole genome shotgun (WGS) entry which is preliminary data.</text>
</comment>
<dbReference type="PANTHER" id="PTHR12161:SF5">
    <property type="entry name" value="IST1 HOMOLOG"/>
    <property type="match status" value="1"/>
</dbReference>